<evidence type="ECO:0000313" key="3">
    <source>
        <dbReference type="Proteomes" id="UP000588112"/>
    </source>
</evidence>
<protein>
    <submittedName>
        <fullName evidence="2">Uncharacterized protein</fullName>
    </submittedName>
</protein>
<organism evidence="2 3">
    <name type="scientific">Sphaerisporangium krabiense</name>
    <dbReference type="NCBI Taxonomy" id="763782"/>
    <lineage>
        <taxon>Bacteria</taxon>
        <taxon>Bacillati</taxon>
        <taxon>Actinomycetota</taxon>
        <taxon>Actinomycetes</taxon>
        <taxon>Streptosporangiales</taxon>
        <taxon>Streptosporangiaceae</taxon>
        <taxon>Sphaerisporangium</taxon>
    </lineage>
</organism>
<gene>
    <name evidence="2" type="ORF">BJ981_002338</name>
</gene>
<name>A0A7W8Z397_9ACTN</name>
<reference evidence="2 3" key="1">
    <citation type="submission" date="2020-08" db="EMBL/GenBank/DDBJ databases">
        <title>Sequencing the genomes of 1000 actinobacteria strains.</title>
        <authorList>
            <person name="Klenk H.-P."/>
        </authorList>
    </citation>
    <scope>NUCLEOTIDE SEQUENCE [LARGE SCALE GENOMIC DNA]</scope>
    <source>
        <strain evidence="2 3">DSM 45790</strain>
    </source>
</reference>
<sequence length="263" mass="29364">MTTAARSELTTAVAADLVWVAHYWDDLAESRLPGTARPWRQPHLTPEQAEERDQQARIERLERVGVMPGEHPAPVDVGVLDTMASILWDAVQLADAVTEHHGLAPLEYPSTAYADARPYLDYAAAHLPDEIADWAAPIARRLVDQTARTLALVLDGQLLDVVCPWCRGVTAEAPAGGARTWRIRNLLAEQDCRHGHPRRFCPTCEQHIAIVCEGACEPPHREVGTWWRGQPCWPLTDWENLARRVMSADEQITRAREAVTGTR</sequence>
<evidence type="ECO:0000256" key="1">
    <source>
        <dbReference type="SAM" id="MobiDB-lite"/>
    </source>
</evidence>
<evidence type="ECO:0000313" key="2">
    <source>
        <dbReference type="EMBL" id="MBB5626639.1"/>
    </source>
</evidence>
<comment type="caution">
    <text evidence="2">The sequence shown here is derived from an EMBL/GenBank/DDBJ whole genome shotgun (WGS) entry which is preliminary data.</text>
</comment>
<dbReference type="EMBL" id="JACHBR010000001">
    <property type="protein sequence ID" value="MBB5626639.1"/>
    <property type="molecule type" value="Genomic_DNA"/>
</dbReference>
<dbReference type="AlphaFoldDB" id="A0A7W8Z397"/>
<dbReference type="Proteomes" id="UP000588112">
    <property type="component" value="Unassembled WGS sequence"/>
</dbReference>
<proteinExistence type="predicted"/>
<accession>A0A7W8Z397</accession>
<dbReference type="RefSeq" id="WP_184610717.1">
    <property type="nucleotide sequence ID" value="NZ_BOOS01000029.1"/>
</dbReference>
<feature type="region of interest" description="Disordered" evidence="1">
    <location>
        <begin position="35"/>
        <end position="54"/>
    </location>
</feature>
<keyword evidence="3" id="KW-1185">Reference proteome</keyword>